<keyword evidence="2" id="KW-0808">Transferase</keyword>
<reference evidence="2" key="1">
    <citation type="submission" date="2015-12" db="EMBL/GenBank/DDBJ databases">
        <title>Update maize B73 reference genome by single molecule sequencing technologies.</title>
        <authorList>
            <consortium name="Maize Genome Sequencing Project"/>
            <person name="Ware D."/>
        </authorList>
    </citation>
    <scope>NUCLEOTIDE SEQUENCE</scope>
    <source>
        <tissue evidence="2">Seedling</tissue>
    </source>
</reference>
<dbReference type="PROSITE" id="PS00107">
    <property type="entry name" value="PROTEIN_KINASE_ATP"/>
    <property type="match status" value="1"/>
</dbReference>
<dbReference type="GO" id="GO:0005524">
    <property type="term" value="F:ATP binding"/>
    <property type="evidence" value="ECO:0007669"/>
    <property type="project" value="UniProtKB-UniRule"/>
</dbReference>
<keyword evidence="2" id="KW-0418">Kinase</keyword>
<dbReference type="InterPro" id="IPR017441">
    <property type="entry name" value="Protein_kinase_ATP_BS"/>
</dbReference>
<keyword evidence="1" id="KW-0547">Nucleotide-binding</keyword>
<dbReference type="InterPro" id="IPR011009">
    <property type="entry name" value="Kinase-like_dom_sf"/>
</dbReference>
<dbReference type="InParanoid" id="A0A1D6P5M9"/>
<proteinExistence type="predicted"/>
<dbReference type="Gene3D" id="3.30.200.20">
    <property type="entry name" value="Phosphorylase Kinase, domain 1"/>
    <property type="match status" value="1"/>
</dbReference>
<dbReference type="OMA" id="RHENMVA"/>
<evidence type="ECO:0000313" key="2">
    <source>
        <dbReference type="EMBL" id="AQL05249.1"/>
    </source>
</evidence>
<dbReference type="SUPFAM" id="SSF56112">
    <property type="entry name" value="Protein kinase-like (PK-like)"/>
    <property type="match status" value="1"/>
</dbReference>
<feature type="binding site" evidence="1">
    <location>
        <position position="62"/>
    </location>
    <ligand>
        <name>ATP</name>
        <dbReference type="ChEBI" id="CHEBI:30616"/>
    </ligand>
</feature>
<dbReference type="ExpressionAtlas" id="A0A1D6P5M9">
    <property type="expression patterns" value="baseline and differential"/>
</dbReference>
<name>A0A1D6P5M9_MAIZE</name>
<dbReference type="GO" id="GO:0016301">
    <property type="term" value="F:kinase activity"/>
    <property type="evidence" value="ECO:0007669"/>
    <property type="project" value="UniProtKB-KW"/>
</dbReference>
<evidence type="ECO:0000256" key="1">
    <source>
        <dbReference type="PROSITE-ProRule" id="PRU10141"/>
    </source>
</evidence>
<dbReference type="SMR" id="A0A1D6P5M9"/>
<protein>
    <submittedName>
        <fullName evidence="2">Mitogen-activated protein kinase 3</fullName>
    </submittedName>
</protein>
<organism evidence="2">
    <name type="scientific">Zea mays</name>
    <name type="common">Maize</name>
    <dbReference type="NCBI Taxonomy" id="4577"/>
    <lineage>
        <taxon>Eukaryota</taxon>
        <taxon>Viridiplantae</taxon>
        <taxon>Streptophyta</taxon>
        <taxon>Embryophyta</taxon>
        <taxon>Tracheophyta</taxon>
        <taxon>Spermatophyta</taxon>
        <taxon>Magnoliopsida</taxon>
        <taxon>Liliopsida</taxon>
        <taxon>Poales</taxon>
        <taxon>Poaceae</taxon>
        <taxon>PACMAD clade</taxon>
        <taxon>Panicoideae</taxon>
        <taxon>Andropogonodae</taxon>
        <taxon>Andropogoneae</taxon>
        <taxon>Tripsacinae</taxon>
        <taxon>Zea</taxon>
    </lineage>
</organism>
<dbReference type="AlphaFoldDB" id="A0A1D6P5M9"/>
<sequence length="79" mass="9054">MAMMVDPPNGIRNQGKHYYSMWQTLFEIDTKYVSIKPIGHGSYGIVCSSINHETNEKVAIKKMHNVFDNLVDALWTLPE</sequence>
<accession>A0A1D6P5M9</accession>
<dbReference type="STRING" id="4577.A0A1D6P5M9"/>
<dbReference type="EMBL" id="CM000785">
    <property type="protein sequence ID" value="AQL05249.1"/>
    <property type="molecule type" value="Genomic_DNA"/>
</dbReference>
<keyword evidence="1" id="KW-0067">ATP-binding</keyword>
<gene>
    <name evidence="2" type="ORF">ZEAMMB73_Zm00001d046954</name>
</gene>